<keyword evidence="3 5" id="KW-0238">DNA-binding</keyword>
<organism evidence="8 9">
    <name type="scientific">Streptomyces gilvosporeus</name>
    <dbReference type="NCBI Taxonomy" id="553510"/>
    <lineage>
        <taxon>Bacteria</taxon>
        <taxon>Bacillati</taxon>
        <taxon>Actinomycetota</taxon>
        <taxon>Actinomycetes</taxon>
        <taxon>Kitasatosporales</taxon>
        <taxon>Streptomycetaceae</taxon>
        <taxon>Streptomyces</taxon>
    </lineage>
</organism>
<feature type="DNA-binding region" description="H-T-H motif" evidence="5">
    <location>
        <begin position="27"/>
        <end position="46"/>
    </location>
</feature>
<evidence type="ECO:0000256" key="4">
    <source>
        <dbReference type="ARBA" id="ARBA00023163"/>
    </source>
</evidence>
<keyword evidence="2" id="KW-0805">Transcription regulation</keyword>
<evidence type="ECO:0000256" key="6">
    <source>
        <dbReference type="SAM" id="MobiDB-lite"/>
    </source>
</evidence>
<accession>A0A1V0U1M1</accession>
<dbReference type="PROSITE" id="PS50977">
    <property type="entry name" value="HTH_TETR_2"/>
    <property type="match status" value="1"/>
</dbReference>
<dbReference type="GO" id="GO:0003700">
    <property type="term" value="F:DNA-binding transcription factor activity"/>
    <property type="evidence" value="ECO:0007669"/>
    <property type="project" value="TreeGrafter"/>
</dbReference>
<dbReference type="Pfam" id="PF13977">
    <property type="entry name" value="TetR_C_6"/>
    <property type="match status" value="1"/>
</dbReference>
<protein>
    <recommendedName>
        <fullName evidence="7">HTH tetR-type domain-containing protein</fullName>
    </recommendedName>
</protein>
<dbReference type="InterPro" id="IPR001647">
    <property type="entry name" value="HTH_TetR"/>
</dbReference>
<dbReference type="RefSeq" id="WP_083109276.1">
    <property type="nucleotide sequence ID" value="NZ_CP020569.1"/>
</dbReference>
<dbReference type="SUPFAM" id="SSF48498">
    <property type="entry name" value="Tetracyclin repressor-like, C-terminal domain"/>
    <property type="match status" value="1"/>
</dbReference>
<dbReference type="Gene3D" id="1.10.357.10">
    <property type="entry name" value="Tetracycline Repressor, domain 2"/>
    <property type="match status" value="1"/>
</dbReference>
<feature type="compositionally biased region" description="Low complexity" evidence="6">
    <location>
        <begin position="212"/>
        <end position="223"/>
    </location>
</feature>
<evidence type="ECO:0000313" key="8">
    <source>
        <dbReference type="EMBL" id="ARF59083.1"/>
    </source>
</evidence>
<dbReference type="Pfam" id="PF00440">
    <property type="entry name" value="TetR_N"/>
    <property type="match status" value="1"/>
</dbReference>
<dbReference type="Proteomes" id="UP000192726">
    <property type="component" value="Chromosome"/>
</dbReference>
<sequence length="240" mass="25939">MSANDGRERILRAALELIARDGFDGVRIADIARRAGASTALVHYHFSTRAQLLTASLTHSLSAAEARLERRTDSEHRSAPPERLADLIDFGLPLTHEDVMEWRLWSELEMRAAGSPELARTLASLNDRIIQPLAATVTAGLATGDFRDCDPDEVATVALALLTGLATRLIARDRALTLAHARHLAGHQLALAVGYAGELPFRPLPPQPAPAPDAETPTTDAAQPPRPSARRRAPRTSSRP</sequence>
<dbReference type="PANTHER" id="PTHR30055">
    <property type="entry name" value="HTH-TYPE TRANSCRIPTIONAL REGULATOR RUTR"/>
    <property type="match status" value="1"/>
</dbReference>
<evidence type="ECO:0000256" key="1">
    <source>
        <dbReference type="ARBA" id="ARBA00022491"/>
    </source>
</evidence>
<dbReference type="PANTHER" id="PTHR30055:SF200">
    <property type="entry name" value="HTH-TYPE TRANSCRIPTIONAL REPRESSOR BDCR"/>
    <property type="match status" value="1"/>
</dbReference>
<evidence type="ECO:0000259" key="7">
    <source>
        <dbReference type="PROSITE" id="PS50977"/>
    </source>
</evidence>
<feature type="region of interest" description="Disordered" evidence="6">
    <location>
        <begin position="202"/>
        <end position="240"/>
    </location>
</feature>
<evidence type="ECO:0000256" key="3">
    <source>
        <dbReference type="ARBA" id="ARBA00023125"/>
    </source>
</evidence>
<evidence type="ECO:0000256" key="2">
    <source>
        <dbReference type="ARBA" id="ARBA00023015"/>
    </source>
</evidence>
<dbReference type="KEGG" id="sgv:B1H19_37265"/>
<keyword evidence="1" id="KW-0678">Repressor</keyword>
<keyword evidence="9" id="KW-1185">Reference proteome</keyword>
<dbReference type="InterPro" id="IPR050109">
    <property type="entry name" value="HTH-type_TetR-like_transc_reg"/>
</dbReference>
<name>A0A1V0U1M1_9ACTN</name>
<dbReference type="AlphaFoldDB" id="A0A1V0U1M1"/>
<dbReference type="InterPro" id="IPR039538">
    <property type="entry name" value="BetI_C"/>
</dbReference>
<feature type="compositionally biased region" description="Pro residues" evidence="6">
    <location>
        <begin position="202"/>
        <end position="211"/>
    </location>
</feature>
<reference evidence="8 9" key="1">
    <citation type="submission" date="2017-04" db="EMBL/GenBank/DDBJ databases">
        <title>Complete Genome Sequence of Streptomyces gilvosporeus F607, a Capable Producer of Natamycin.</title>
        <authorList>
            <person name="Zong G."/>
            <person name="Zhong C."/>
            <person name="Fu J."/>
            <person name="Qin R."/>
            <person name="Cao G."/>
        </authorList>
    </citation>
    <scope>NUCLEOTIDE SEQUENCE [LARGE SCALE GENOMIC DNA]</scope>
    <source>
        <strain evidence="8 9">F607</strain>
    </source>
</reference>
<dbReference type="PRINTS" id="PR00455">
    <property type="entry name" value="HTHTETR"/>
</dbReference>
<dbReference type="OrthoDB" id="3474596at2"/>
<keyword evidence="4" id="KW-0804">Transcription</keyword>
<evidence type="ECO:0000313" key="9">
    <source>
        <dbReference type="Proteomes" id="UP000192726"/>
    </source>
</evidence>
<proteinExistence type="predicted"/>
<gene>
    <name evidence="8" type="ORF">B1H19_37265</name>
</gene>
<dbReference type="SUPFAM" id="SSF46689">
    <property type="entry name" value="Homeodomain-like"/>
    <property type="match status" value="1"/>
</dbReference>
<dbReference type="EMBL" id="CP020569">
    <property type="protein sequence ID" value="ARF59083.1"/>
    <property type="molecule type" value="Genomic_DNA"/>
</dbReference>
<dbReference type="InterPro" id="IPR036271">
    <property type="entry name" value="Tet_transcr_reg_TetR-rel_C_sf"/>
</dbReference>
<evidence type="ECO:0000256" key="5">
    <source>
        <dbReference type="PROSITE-ProRule" id="PRU00335"/>
    </source>
</evidence>
<dbReference type="GO" id="GO:0000976">
    <property type="term" value="F:transcription cis-regulatory region binding"/>
    <property type="evidence" value="ECO:0007669"/>
    <property type="project" value="TreeGrafter"/>
</dbReference>
<feature type="domain" description="HTH tetR-type" evidence="7">
    <location>
        <begin position="4"/>
        <end position="64"/>
    </location>
</feature>
<dbReference type="InterPro" id="IPR009057">
    <property type="entry name" value="Homeodomain-like_sf"/>
</dbReference>